<reference evidence="4" key="1">
    <citation type="submission" date="2016-05" db="EMBL/GenBank/DDBJ databases">
        <title>Comparative genomics of biotechnologically important yeasts.</title>
        <authorList>
            <consortium name="DOE Joint Genome Institute"/>
            <person name="Riley R."/>
            <person name="Haridas S."/>
            <person name="Wolfe K.H."/>
            <person name="Lopes M.R."/>
            <person name="Hittinger C.T."/>
            <person name="Goker M."/>
            <person name="Salamov A."/>
            <person name="Wisecaver J."/>
            <person name="Long T.M."/>
            <person name="Aerts A.L."/>
            <person name="Barry K."/>
            <person name="Choi C."/>
            <person name="Clum A."/>
            <person name="Coughlan A.Y."/>
            <person name="Deshpande S."/>
            <person name="Douglass A.P."/>
            <person name="Hanson S.J."/>
            <person name="Klenk H.-P."/>
            <person name="Labutti K."/>
            <person name="Lapidus A."/>
            <person name="Lindquist E."/>
            <person name="Lipzen A."/>
            <person name="Meier-Kolthoff J.P."/>
            <person name="Ohm R.A."/>
            <person name="Otillar R.P."/>
            <person name="Pangilinan J."/>
            <person name="Peng Y."/>
            <person name="Rokas A."/>
            <person name="Rosa C.A."/>
            <person name="Scheuner C."/>
            <person name="Sibirny A.A."/>
            <person name="Slot J.C."/>
            <person name="Stielow J.B."/>
            <person name="Sun H."/>
            <person name="Kurtzman C.P."/>
            <person name="Blackwell M."/>
            <person name="Grigoriev I.V."/>
            <person name="Jeffries T.W."/>
        </authorList>
    </citation>
    <scope>NUCLEOTIDE SEQUENCE [LARGE SCALE GENOMIC DNA]</scope>
    <source>
        <strain evidence="4">DSM 1968</strain>
    </source>
</reference>
<feature type="signal peptide" evidence="2">
    <location>
        <begin position="1"/>
        <end position="18"/>
    </location>
</feature>
<evidence type="ECO:0000256" key="2">
    <source>
        <dbReference type="SAM" id="SignalP"/>
    </source>
</evidence>
<proteinExistence type="predicted"/>
<protein>
    <submittedName>
        <fullName evidence="3">Uncharacterized protein</fullName>
    </submittedName>
</protein>
<evidence type="ECO:0000256" key="1">
    <source>
        <dbReference type="SAM" id="Phobius"/>
    </source>
</evidence>
<dbReference type="Proteomes" id="UP000095038">
    <property type="component" value="Unassembled WGS sequence"/>
</dbReference>
<keyword evidence="4" id="KW-1185">Reference proteome</keyword>
<feature type="transmembrane region" description="Helical" evidence="1">
    <location>
        <begin position="280"/>
        <end position="299"/>
    </location>
</feature>
<accession>A0A1D2VEY8</accession>
<keyword evidence="2" id="KW-0732">Signal</keyword>
<dbReference type="RefSeq" id="XP_020046492.1">
    <property type="nucleotide sequence ID" value="XM_020195026.1"/>
</dbReference>
<gene>
    <name evidence="3" type="ORF">ASCRUDRAFT_8942</name>
</gene>
<dbReference type="AlphaFoldDB" id="A0A1D2VEY8"/>
<organism evidence="3 4">
    <name type="scientific">Ascoidea rubescens DSM 1968</name>
    <dbReference type="NCBI Taxonomy" id="1344418"/>
    <lineage>
        <taxon>Eukaryota</taxon>
        <taxon>Fungi</taxon>
        <taxon>Dikarya</taxon>
        <taxon>Ascomycota</taxon>
        <taxon>Saccharomycotina</taxon>
        <taxon>Saccharomycetes</taxon>
        <taxon>Ascoideaceae</taxon>
        <taxon>Ascoidea</taxon>
    </lineage>
</organism>
<evidence type="ECO:0000313" key="3">
    <source>
        <dbReference type="EMBL" id="ODV60185.1"/>
    </source>
</evidence>
<evidence type="ECO:0000313" key="4">
    <source>
        <dbReference type="Proteomes" id="UP000095038"/>
    </source>
</evidence>
<dbReference type="GeneID" id="30968662"/>
<keyword evidence="1" id="KW-0472">Membrane</keyword>
<dbReference type="EMBL" id="KV454483">
    <property type="protein sequence ID" value="ODV60185.1"/>
    <property type="molecule type" value="Genomic_DNA"/>
</dbReference>
<name>A0A1D2VEY8_9ASCO</name>
<feature type="chain" id="PRO_5008910432" evidence="2">
    <location>
        <begin position="19"/>
        <end position="303"/>
    </location>
</feature>
<keyword evidence="1" id="KW-0812">Transmembrane</keyword>
<keyword evidence="1" id="KW-1133">Transmembrane helix</keyword>
<dbReference type="InParanoid" id="A0A1D2VEY8"/>
<sequence>MKLSLCFSIILLIPLVFSLPFIEEEQVSKKLLGRSLDSPHIEDLAEFGSSKPFSNMGYFHLKAEKKGSNCTYSDKCIEYSEQLLLSNCSGFLSDDSELTKFYTCACALSDAYWKANYRCFYCVDTVHEETLNIIKNELCMDYTNNTDAKNSTFTDATLCNRLTNACYQLEGLAAFKCDSYFSDNDYYECLCALSNEEYWNSEFECYLCSAKYLAHQVDLYKKDVCISFNIKSTNPTNSSVSSTILLPTVSESKLQSESESESSSNTGFSSSSTSNSAANFSATSLPFFLYVFLLFRVVLLNIL</sequence>